<feature type="non-terminal residue" evidence="2">
    <location>
        <position position="1"/>
    </location>
</feature>
<protein>
    <submittedName>
        <fullName evidence="2">Uncharacterized protein</fullName>
    </submittedName>
</protein>
<organism evidence="2 3">
    <name type="scientific">Trifolium medium</name>
    <dbReference type="NCBI Taxonomy" id="97028"/>
    <lineage>
        <taxon>Eukaryota</taxon>
        <taxon>Viridiplantae</taxon>
        <taxon>Streptophyta</taxon>
        <taxon>Embryophyta</taxon>
        <taxon>Tracheophyta</taxon>
        <taxon>Spermatophyta</taxon>
        <taxon>Magnoliopsida</taxon>
        <taxon>eudicotyledons</taxon>
        <taxon>Gunneridae</taxon>
        <taxon>Pentapetalae</taxon>
        <taxon>rosids</taxon>
        <taxon>fabids</taxon>
        <taxon>Fabales</taxon>
        <taxon>Fabaceae</taxon>
        <taxon>Papilionoideae</taxon>
        <taxon>50 kb inversion clade</taxon>
        <taxon>NPAAA clade</taxon>
        <taxon>Hologalegina</taxon>
        <taxon>IRL clade</taxon>
        <taxon>Trifolieae</taxon>
        <taxon>Trifolium</taxon>
    </lineage>
</organism>
<reference evidence="2 3" key="1">
    <citation type="journal article" date="2018" name="Front. Plant Sci.">
        <title>Red Clover (Trifolium pratense) and Zigzag Clover (T. medium) - A Picture of Genomic Similarities and Differences.</title>
        <authorList>
            <person name="Dluhosova J."/>
            <person name="Istvanek J."/>
            <person name="Nedelnik J."/>
            <person name="Repkova J."/>
        </authorList>
    </citation>
    <scope>NUCLEOTIDE SEQUENCE [LARGE SCALE GENOMIC DNA]</scope>
    <source>
        <strain evidence="3">cv. 10/8</strain>
        <tissue evidence="2">Leaf</tissue>
    </source>
</reference>
<dbReference type="AlphaFoldDB" id="A0A392N5E9"/>
<name>A0A392N5E9_9FABA</name>
<keyword evidence="3" id="KW-1185">Reference proteome</keyword>
<evidence type="ECO:0000313" key="3">
    <source>
        <dbReference type="Proteomes" id="UP000265520"/>
    </source>
</evidence>
<dbReference type="EMBL" id="LXQA010028787">
    <property type="protein sequence ID" value="MCH95027.1"/>
    <property type="molecule type" value="Genomic_DNA"/>
</dbReference>
<feature type="compositionally biased region" description="Basic residues" evidence="1">
    <location>
        <begin position="1"/>
        <end position="11"/>
    </location>
</feature>
<proteinExistence type="predicted"/>
<evidence type="ECO:0000313" key="2">
    <source>
        <dbReference type="EMBL" id="MCH95027.1"/>
    </source>
</evidence>
<feature type="region of interest" description="Disordered" evidence="1">
    <location>
        <begin position="1"/>
        <end position="26"/>
    </location>
</feature>
<accession>A0A392N5E9</accession>
<evidence type="ECO:0000256" key="1">
    <source>
        <dbReference type="SAM" id="MobiDB-lite"/>
    </source>
</evidence>
<sequence>HLKFAHPHQTSRGKQNCSQDYPMPPKFQDKIVQAKKNQVSGSATDPPSPRFSCPVLWWVGKSGGGESDGGVIRQKSAAAAAQVVVAVKLSKWSTRMCQQQGAGKP</sequence>
<dbReference type="Proteomes" id="UP000265520">
    <property type="component" value="Unassembled WGS sequence"/>
</dbReference>
<comment type="caution">
    <text evidence="2">The sequence shown here is derived from an EMBL/GenBank/DDBJ whole genome shotgun (WGS) entry which is preliminary data.</text>
</comment>